<dbReference type="Proteomes" id="UP000028653">
    <property type="component" value="Unassembled WGS sequence"/>
</dbReference>
<feature type="signal peptide" evidence="1">
    <location>
        <begin position="1"/>
        <end position="22"/>
    </location>
</feature>
<organism evidence="2 3">
    <name type="scientific">Buttiauxella agrestis ATCC 33320</name>
    <dbReference type="NCBI Taxonomy" id="1006004"/>
    <lineage>
        <taxon>Bacteria</taxon>
        <taxon>Pseudomonadati</taxon>
        <taxon>Pseudomonadota</taxon>
        <taxon>Gammaproteobacteria</taxon>
        <taxon>Enterobacterales</taxon>
        <taxon>Enterobacteriaceae</taxon>
        <taxon>Buttiauxella</taxon>
    </lineage>
</organism>
<feature type="chain" id="PRO_5001791536" evidence="1">
    <location>
        <begin position="23"/>
        <end position="133"/>
    </location>
</feature>
<name>A0A085GLX3_9ENTR</name>
<reference evidence="2 3" key="1">
    <citation type="submission" date="2014-05" db="EMBL/GenBank/DDBJ databases">
        <title>ATOL: Assembling a taxonomically balanced genome-scale reconstruction of the evolutionary history of the Enterobacteriaceae.</title>
        <authorList>
            <person name="Plunkett G.III."/>
            <person name="Neeno-Eckwall E.C."/>
            <person name="Glasner J.D."/>
            <person name="Perna N.T."/>
        </authorList>
    </citation>
    <scope>NUCLEOTIDE SEQUENCE [LARGE SCALE GENOMIC DNA]</scope>
    <source>
        <strain evidence="2 3">ATCC 33320</strain>
    </source>
</reference>
<dbReference type="Gene3D" id="1.20.120.1490">
    <property type="match status" value="1"/>
</dbReference>
<dbReference type="RefSeq" id="WP_034492632.1">
    <property type="nucleotide sequence ID" value="NZ_JMPI01000006.1"/>
</dbReference>
<evidence type="ECO:0000256" key="1">
    <source>
        <dbReference type="SAM" id="SignalP"/>
    </source>
</evidence>
<keyword evidence="1" id="KW-0732">Signal</keyword>
<proteinExistence type="predicted"/>
<comment type="caution">
    <text evidence="2">The sequence shown here is derived from an EMBL/GenBank/DDBJ whole genome shotgun (WGS) entry which is preliminary data.</text>
</comment>
<dbReference type="GO" id="GO:0042597">
    <property type="term" value="C:periplasmic space"/>
    <property type="evidence" value="ECO:0007669"/>
    <property type="project" value="InterPro"/>
</dbReference>
<sequence length="133" mass="15169">MNKIFKLVVMATALSFCGVALASHSTDTLPQDSLVKQLQLTPEQIQQVKSLRKNTEEEIGKINTDALKQDAIIDMFSSGIWNDAEAKNQLDAIGDIQNQVRFQRAKYLFHVSQILSREQKQHLQQILIEKQLY</sequence>
<evidence type="ECO:0000313" key="3">
    <source>
        <dbReference type="Proteomes" id="UP000028653"/>
    </source>
</evidence>
<gene>
    <name evidence="2" type="ORF">GBAG_0248</name>
</gene>
<dbReference type="EMBL" id="JMPI01000006">
    <property type="protein sequence ID" value="KFC84718.1"/>
    <property type="molecule type" value="Genomic_DNA"/>
</dbReference>
<dbReference type="OrthoDB" id="6491232at2"/>
<evidence type="ECO:0000313" key="2">
    <source>
        <dbReference type="EMBL" id="KFC84718.1"/>
    </source>
</evidence>
<protein>
    <submittedName>
        <fullName evidence="2">Putative secreted protein</fullName>
    </submittedName>
</protein>
<accession>A0A085GLX3</accession>
<keyword evidence="3" id="KW-1185">Reference proteome</keyword>
<dbReference type="eggNOG" id="COG3678">
    <property type="taxonomic scope" value="Bacteria"/>
</dbReference>
<dbReference type="AlphaFoldDB" id="A0A085GLX3"/>